<accession>A0A6I1MWX2</accession>
<dbReference type="PANTHER" id="PTHR46832:SF1">
    <property type="entry name" value="5'-METHYLTHIOADENOSINE_S-ADENOSYLHOMOCYSTEINE NUCLEOSIDASE"/>
    <property type="match status" value="1"/>
</dbReference>
<name>A0A6I1MWX2_9CLOT</name>
<dbReference type="SUPFAM" id="SSF53167">
    <property type="entry name" value="Purine and uridine phosphorylases"/>
    <property type="match status" value="1"/>
</dbReference>
<reference evidence="7 8" key="1">
    <citation type="submission" date="2019-10" db="EMBL/GenBank/DDBJ databases">
        <title>The Genome Sequence of Clostridium tarantellae Isolated from Fish Brain.</title>
        <authorList>
            <person name="Bano L."/>
            <person name="Kiel M."/>
            <person name="Sales G."/>
            <person name="Doxey A.C."/>
            <person name="Mansfield M.J."/>
            <person name="Schiavone M."/>
            <person name="Rossetto O."/>
            <person name="Pirazzini M."/>
            <person name="Dobrindt U."/>
            <person name="Montecucco C."/>
        </authorList>
    </citation>
    <scope>NUCLEOTIDE SEQUENCE [LARGE SCALE GENOMIC DNA]</scope>
    <source>
        <strain evidence="7 8">DSM 3997</strain>
    </source>
</reference>
<dbReference type="NCBIfam" id="NF004079">
    <property type="entry name" value="PRK05584.1"/>
    <property type="match status" value="1"/>
</dbReference>
<dbReference type="Gene3D" id="3.40.50.1580">
    <property type="entry name" value="Nucleoside phosphorylase domain"/>
    <property type="match status" value="1"/>
</dbReference>
<dbReference type="NCBIfam" id="TIGR01704">
    <property type="entry name" value="MTA_SAH-Nsdase"/>
    <property type="match status" value="1"/>
</dbReference>
<comment type="caution">
    <text evidence="7">The sequence shown here is derived from an EMBL/GenBank/DDBJ whole genome shotgun (WGS) entry which is preliminary data.</text>
</comment>
<feature type="domain" description="Nucleoside phosphorylase" evidence="6">
    <location>
        <begin position="17"/>
        <end position="238"/>
    </location>
</feature>
<dbReference type="GO" id="GO:0019284">
    <property type="term" value="P:L-methionine salvage from S-adenosylmethionine"/>
    <property type="evidence" value="ECO:0007669"/>
    <property type="project" value="TreeGrafter"/>
</dbReference>
<dbReference type="EC" id="3.2.2.9" evidence="2"/>
<dbReference type="RefSeq" id="WP_152892432.1">
    <property type="nucleotide sequence ID" value="NZ_WHJC01000563.1"/>
</dbReference>
<comment type="pathway">
    <text evidence="1">Amino-acid biosynthesis; L-methionine biosynthesis via salvage pathway; S-methyl-5-thio-alpha-D-ribose 1-phosphate from S-methyl-5'-thioadenosine (hydrolase route): step 1/2.</text>
</comment>
<dbReference type="Proteomes" id="UP000430345">
    <property type="component" value="Unassembled WGS sequence"/>
</dbReference>
<organism evidence="7 8">
    <name type="scientific">Clostridium tarantellae</name>
    <dbReference type="NCBI Taxonomy" id="39493"/>
    <lineage>
        <taxon>Bacteria</taxon>
        <taxon>Bacillati</taxon>
        <taxon>Bacillota</taxon>
        <taxon>Clostridia</taxon>
        <taxon>Eubacteriales</taxon>
        <taxon>Clostridiaceae</taxon>
        <taxon>Clostridium</taxon>
    </lineage>
</organism>
<keyword evidence="4 7" id="KW-0378">Hydrolase</keyword>
<dbReference type="InterPro" id="IPR035994">
    <property type="entry name" value="Nucleoside_phosphorylase_sf"/>
</dbReference>
<dbReference type="AlphaFoldDB" id="A0A6I1MWX2"/>
<protein>
    <recommendedName>
        <fullName evidence="2">adenosylhomocysteine nucleosidase</fullName>
        <ecNumber evidence="2">3.2.2.9</ecNumber>
    </recommendedName>
</protein>
<keyword evidence="8" id="KW-1185">Reference proteome</keyword>
<dbReference type="GO" id="GO:0008930">
    <property type="term" value="F:methylthioadenosine nucleosidase activity"/>
    <property type="evidence" value="ECO:0007669"/>
    <property type="project" value="InterPro"/>
</dbReference>
<evidence type="ECO:0000313" key="7">
    <source>
        <dbReference type="EMBL" id="MPQ45291.1"/>
    </source>
</evidence>
<evidence type="ECO:0000256" key="3">
    <source>
        <dbReference type="ARBA" id="ARBA00022605"/>
    </source>
</evidence>
<dbReference type="GO" id="GO:0005829">
    <property type="term" value="C:cytosol"/>
    <property type="evidence" value="ECO:0007669"/>
    <property type="project" value="TreeGrafter"/>
</dbReference>
<dbReference type="GO" id="GO:0009164">
    <property type="term" value="P:nucleoside catabolic process"/>
    <property type="evidence" value="ECO:0007669"/>
    <property type="project" value="InterPro"/>
</dbReference>
<keyword evidence="3" id="KW-0028">Amino-acid biosynthesis</keyword>
<dbReference type="EMBL" id="WHJC01000563">
    <property type="protein sequence ID" value="MPQ45291.1"/>
    <property type="molecule type" value="Genomic_DNA"/>
</dbReference>
<evidence type="ECO:0000259" key="6">
    <source>
        <dbReference type="Pfam" id="PF01048"/>
    </source>
</evidence>
<dbReference type="InterPro" id="IPR010049">
    <property type="entry name" value="MTA_SAH_Nsdase"/>
</dbReference>
<evidence type="ECO:0000256" key="1">
    <source>
        <dbReference type="ARBA" id="ARBA00004945"/>
    </source>
</evidence>
<evidence type="ECO:0000256" key="4">
    <source>
        <dbReference type="ARBA" id="ARBA00022801"/>
    </source>
</evidence>
<evidence type="ECO:0000256" key="2">
    <source>
        <dbReference type="ARBA" id="ARBA00011974"/>
    </source>
</evidence>
<dbReference type="PANTHER" id="PTHR46832">
    <property type="entry name" value="5'-METHYLTHIOADENOSINE/S-ADENOSYLHOMOCYSTEINE NUCLEOSIDASE"/>
    <property type="match status" value="1"/>
</dbReference>
<keyword evidence="7" id="KW-0326">Glycosidase</keyword>
<keyword evidence="5" id="KW-0486">Methionine biosynthesis</keyword>
<dbReference type="InterPro" id="IPR000845">
    <property type="entry name" value="Nucleoside_phosphorylase_d"/>
</dbReference>
<sequence length="247" mass="27945">MFGITKKRKSFREEKIIGIIGTINSEINKIKNFLNIISEEKHIGLKFYIAKYKNLDIVLVEAGIGKVNVASCTQILIDKFNICQLINTGVAGALKDNINICDIIIVDEVTYHDVRKARMQNSFPYKESFISDRKLLEIAVEGCDDKNFKIYDYHIGKCVTGEAFISDNEFKEIILADHDSKCVDMEGAAIAHVCDINNVPFIAIKSISDKADENANKTYEKFENIATNNSSKLLLNMLNIINEYNYI</sequence>
<dbReference type="CDD" id="cd09008">
    <property type="entry name" value="MTAN"/>
    <property type="match status" value="1"/>
</dbReference>
<dbReference type="Pfam" id="PF01048">
    <property type="entry name" value="PNP_UDP_1"/>
    <property type="match status" value="1"/>
</dbReference>
<gene>
    <name evidence="7" type="ORF">GBZ86_16360</name>
</gene>
<dbReference type="OrthoDB" id="9792278at2"/>
<dbReference type="GO" id="GO:0008782">
    <property type="term" value="F:adenosylhomocysteine nucleosidase activity"/>
    <property type="evidence" value="ECO:0007669"/>
    <property type="project" value="UniProtKB-EC"/>
</dbReference>
<evidence type="ECO:0000256" key="5">
    <source>
        <dbReference type="ARBA" id="ARBA00023167"/>
    </source>
</evidence>
<dbReference type="UniPathway" id="UPA00904">
    <property type="reaction ID" value="UER00871"/>
</dbReference>
<evidence type="ECO:0000313" key="8">
    <source>
        <dbReference type="Proteomes" id="UP000430345"/>
    </source>
</evidence>
<proteinExistence type="predicted"/>
<dbReference type="GO" id="GO:0019509">
    <property type="term" value="P:L-methionine salvage from methylthioadenosine"/>
    <property type="evidence" value="ECO:0007669"/>
    <property type="project" value="UniProtKB-UniPathway"/>
</dbReference>